<dbReference type="InterPro" id="IPR016181">
    <property type="entry name" value="Acyl_CoA_acyltransferase"/>
</dbReference>
<name>G8R6E0_OWEHD</name>
<accession>G8R6E0</accession>
<feature type="domain" description="N-acetyltransferase" evidence="1">
    <location>
        <begin position="8"/>
        <end position="89"/>
    </location>
</feature>
<dbReference type="PROSITE" id="PS51729">
    <property type="entry name" value="GNAT_YJDJ"/>
    <property type="match status" value="1"/>
</dbReference>
<reference evidence="2 3" key="1">
    <citation type="journal article" date="2012" name="Stand. Genomic Sci.">
        <title>Genome sequence of the orange-pigmented seawater bacterium Owenweeksia hongkongensis type strain (UST20020801(T)).</title>
        <authorList>
            <person name="Riedel T."/>
            <person name="Held B."/>
            <person name="Nolan M."/>
            <person name="Lucas S."/>
            <person name="Lapidus A."/>
            <person name="Tice H."/>
            <person name="Del Rio T.G."/>
            <person name="Cheng J.F."/>
            <person name="Han C."/>
            <person name="Tapia R."/>
            <person name="Goodwin L.A."/>
            <person name="Pitluck S."/>
            <person name="Liolios K."/>
            <person name="Mavromatis K."/>
            <person name="Pagani I."/>
            <person name="Ivanova N."/>
            <person name="Mikhailova N."/>
            <person name="Pati A."/>
            <person name="Chen A."/>
            <person name="Palaniappan K."/>
            <person name="Rohde M."/>
            <person name="Tindall B.J."/>
            <person name="Detter J.C."/>
            <person name="Goker M."/>
            <person name="Woyke T."/>
            <person name="Bristow J."/>
            <person name="Eisen J.A."/>
            <person name="Markowitz V."/>
            <person name="Hugenholtz P."/>
            <person name="Klenk H.P."/>
            <person name="Kyrpides N.C."/>
        </authorList>
    </citation>
    <scope>NUCLEOTIDE SEQUENCE</scope>
    <source>
        <strain evidence="3">DSM 17368 / JCM 12287 / NRRL B-23963</strain>
    </source>
</reference>
<dbReference type="SUPFAM" id="SSF55729">
    <property type="entry name" value="Acyl-CoA N-acyltransferases (Nat)"/>
    <property type="match status" value="1"/>
</dbReference>
<organism evidence="2 3">
    <name type="scientific">Owenweeksia hongkongensis (strain DSM 17368 / CIP 108786 / JCM 12287 / NRRL B-23963 / UST20020801)</name>
    <dbReference type="NCBI Taxonomy" id="926562"/>
    <lineage>
        <taxon>Bacteria</taxon>
        <taxon>Pseudomonadati</taxon>
        <taxon>Bacteroidota</taxon>
        <taxon>Flavobacteriia</taxon>
        <taxon>Flavobacteriales</taxon>
        <taxon>Owenweeksiaceae</taxon>
        <taxon>Owenweeksia</taxon>
    </lineage>
</organism>
<proteinExistence type="predicted"/>
<evidence type="ECO:0000313" key="3">
    <source>
        <dbReference type="Proteomes" id="UP000005631"/>
    </source>
</evidence>
<dbReference type="KEGG" id="oho:Oweho_3454"/>
<protein>
    <recommendedName>
        <fullName evidence="1">N-acetyltransferase domain-containing protein</fullName>
    </recommendedName>
</protein>
<dbReference type="OrthoDB" id="9793389at2"/>
<dbReference type="AlphaFoldDB" id="G8R6E0"/>
<gene>
    <name evidence="2" type="ordered locus">Oweho_3454</name>
</gene>
<dbReference type="Pfam" id="PF14542">
    <property type="entry name" value="Acetyltransf_CG"/>
    <property type="match status" value="1"/>
</dbReference>
<dbReference type="RefSeq" id="WP_014203750.1">
    <property type="nucleotide sequence ID" value="NC_016599.1"/>
</dbReference>
<keyword evidence="3" id="KW-1185">Reference proteome</keyword>
<dbReference type="STRING" id="926562.Oweho_3454"/>
<dbReference type="Proteomes" id="UP000005631">
    <property type="component" value="Chromosome"/>
</dbReference>
<evidence type="ECO:0000259" key="1">
    <source>
        <dbReference type="PROSITE" id="PS51729"/>
    </source>
</evidence>
<dbReference type="Gene3D" id="3.40.630.30">
    <property type="match status" value="1"/>
</dbReference>
<sequence length="89" mass="10158">MEFTLNDSHENGLDKFELKQGNKTAAVVKYRKDESTLTVEHTEVMPDFRGTPAGRTIVEKVKSYTDENKLNLKSECSYFSHQLDKISST</sequence>
<evidence type="ECO:0000313" key="2">
    <source>
        <dbReference type="EMBL" id="AEV34403.1"/>
    </source>
</evidence>
<dbReference type="EMBL" id="CP003156">
    <property type="protein sequence ID" value="AEV34403.1"/>
    <property type="molecule type" value="Genomic_DNA"/>
</dbReference>
<dbReference type="InterPro" id="IPR031165">
    <property type="entry name" value="GNAT_YJDJ"/>
</dbReference>
<dbReference type="eggNOG" id="COG2388">
    <property type="taxonomic scope" value="Bacteria"/>
</dbReference>
<dbReference type="HOGENOM" id="CLU_2451785_0_0_10"/>